<evidence type="ECO:0000313" key="2">
    <source>
        <dbReference type="RefSeq" id="XP_065655731.1"/>
    </source>
</evidence>
<sequence length="137" mass="14708">MSPVVNEQAITESTSQPLSVAIERGSVLSTPHVASQQSATPTTVVCQQSATPATVASIFTLLVKLKGQVTNLQKQTNYNTTMLQTLSQGGIQEDGNIFEALDLPVCDLKQLQQLEDSARCSLYTGRSQVQVTLLQVT</sequence>
<accession>A0ABM4C2E9</accession>
<dbReference type="Proteomes" id="UP001652625">
    <property type="component" value="Chromosome 06"/>
</dbReference>
<keyword evidence="1" id="KW-1185">Reference proteome</keyword>
<evidence type="ECO:0000313" key="1">
    <source>
        <dbReference type="Proteomes" id="UP001652625"/>
    </source>
</evidence>
<proteinExistence type="predicted"/>
<dbReference type="RefSeq" id="XP_065655731.1">
    <property type="nucleotide sequence ID" value="XM_065799659.1"/>
</dbReference>
<gene>
    <name evidence="2" type="primary">LOC136081742</name>
</gene>
<protein>
    <submittedName>
        <fullName evidence="2">Uncharacterized protein LOC136081742</fullName>
    </submittedName>
</protein>
<reference evidence="2" key="1">
    <citation type="submission" date="2025-08" db="UniProtKB">
        <authorList>
            <consortium name="RefSeq"/>
        </authorList>
    </citation>
    <scope>IDENTIFICATION</scope>
</reference>
<dbReference type="GeneID" id="136081742"/>
<name>A0ABM4C2E9_HYDVU</name>
<organism evidence="1 2">
    <name type="scientific">Hydra vulgaris</name>
    <name type="common">Hydra</name>
    <name type="synonym">Hydra attenuata</name>
    <dbReference type="NCBI Taxonomy" id="6087"/>
    <lineage>
        <taxon>Eukaryota</taxon>
        <taxon>Metazoa</taxon>
        <taxon>Cnidaria</taxon>
        <taxon>Hydrozoa</taxon>
        <taxon>Hydroidolina</taxon>
        <taxon>Anthoathecata</taxon>
        <taxon>Aplanulata</taxon>
        <taxon>Hydridae</taxon>
        <taxon>Hydra</taxon>
    </lineage>
</organism>